<evidence type="ECO:0000313" key="3">
    <source>
        <dbReference type="Proteomes" id="UP000011682"/>
    </source>
</evidence>
<dbReference type="Proteomes" id="UP000011682">
    <property type="component" value="Unassembled WGS sequence"/>
</dbReference>
<comment type="caution">
    <text evidence="2">The sequence shown here is derived from an EMBL/GenBank/DDBJ whole genome shotgun (WGS) entry which is preliminary data.</text>
</comment>
<gene>
    <name evidence="2" type="ORF">D187_006239</name>
</gene>
<proteinExistence type="predicted"/>
<evidence type="ECO:0000256" key="1">
    <source>
        <dbReference type="SAM" id="MobiDB-lite"/>
    </source>
</evidence>
<evidence type="ECO:0000313" key="2">
    <source>
        <dbReference type="EMBL" id="EPX62829.1"/>
    </source>
</evidence>
<feature type="region of interest" description="Disordered" evidence="1">
    <location>
        <begin position="1"/>
        <end position="49"/>
    </location>
</feature>
<accession>S9QNF4</accession>
<dbReference type="AlphaFoldDB" id="S9QNF4"/>
<keyword evidence="3" id="KW-1185">Reference proteome</keyword>
<reference evidence="2" key="1">
    <citation type="submission" date="2013-05" db="EMBL/GenBank/DDBJ databases">
        <title>Genome assembly of Cystobacter fuscus DSM 2262.</title>
        <authorList>
            <person name="Sharma G."/>
            <person name="Khatri I."/>
            <person name="Kaur C."/>
            <person name="Mayilraj S."/>
            <person name="Subramanian S."/>
        </authorList>
    </citation>
    <scope>NUCLEOTIDE SEQUENCE [LARGE SCALE GENOMIC DNA]</scope>
    <source>
        <strain evidence="2">DSM 2262</strain>
    </source>
</reference>
<sequence>MTQRATRPPGSARAPGAQRELAAQGRGCSDMTPTHEEPVRGVSPPFGGGDVAAWLVLPSR</sequence>
<organism evidence="2 3">
    <name type="scientific">Cystobacter fuscus (strain ATCC 25194 / DSM 2262 / NBRC 100088 / M29)</name>
    <dbReference type="NCBI Taxonomy" id="1242864"/>
    <lineage>
        <taxon>Bacteria</taxon>
        <taxon>Pseudomonadati</taxon>
        <taxon>Myxococcota</taxon>
        <taxon>Myxococcia</taxon>
        <taxon>Myxococcales</taxon>
        <taxon>Cystobacterineae</taxon>
        <taxon>Archangiaceae</taxon>
        <taxon>Cystobacter</taxon>
    </lineage>
</organism>
<protein>
    <submittedName>
        <fullName evidence="2">Uncharacterized protein</fullName>
    </submittedName>
</protein>
<dbReference type="EMBL" id="ANAH02000006">
    <property type="protein sequence ID" value="EPX62829.1"/>
    <property type="molecule type" value="Genomic_DNA"/>
</dbReference>
<name>S9QNF4_CYSF2</name>